<evidence type="ECO:0000313" key="2">
    <source>
        <dbReference type="EMBL" id="MPM49584.1"/>
    </source>
</evidence>
<evidence type="ECO:0000256" key="1">
    <source>
        <dbReference type="SAM" id="MobiDB-lite"/>
    </source>
</evidence>
<protein>
    <submittedName>
        <fullName evidence="2">Uncharacterized protein</fullName>
    </submittedName>
</protein>
<proteinExistence type="predicted"/>
<organism evidence="2">
    <name type="scientific">bioreactor metagenome</name>
    <dbReference type="NCBI Taxonomy" id="1076179"/>
    <lineage>
        <taxon>unclassified sequences</taxon>
        <taxon>metagenomes</taxon>
        <taxon>ecological metagenomes</taxon>
    </lineage>
</organism>
<reference evidence="2" key="1">
    <citation type="submission" date="2019-08" db="EMBL/GenBank/DDBJ databases">
        <authorList>
            <person name="Kucharzyk K."/>
            <person name="Murdoch R.W."/>
            <person name="Higgins S."/>
            <person name="Loffler F."/>
        </authorList>
    </citation>
    <scope>NUCLEOTIDE SEQUENCE</scope>
</reference>
<sequence>MADHLRDMRIARQCELRAQPRFIQLLLGLEVEGVARQERGRGYTVQRRRRRDQHHVGLALRDAPQRGQALADQVLMRREGVVGQGFPVGKHGTAQLGRKELHLVDQPARVRRVCCDDGHHMLLRLLALGHACEQQRIGRSCGAGHGKAFSGREFGQIHGSTNSVDKGKTKRRKPRSASDGECSPFYEA</sequence>
<dbReference type="EMBL" id="VSSQ01012588">
    <property type="protein sequence ID" value="MPM49584.1"/>
    <property type="molecule type" value="Genomic_DNA"/>
</dbReference>
<comment type="caution">
    <text evidence="2">The sequence shown here is derived from an EMBL/GenBank/DDBJ whole genome shotgun (WGS) entry which is preliminary data.</text>
</comment>
<accession>A0A645AIU9</accession>
<gene>
    <name evidence="2" type="ORF">SDC9_96314</name>
</gene>
<feature type="region of interest" description="Disordered" evidence="1">
    <location>
        <begin position="152"/>
        <end position="188"/>
    </location>
</feature>
<name>A0A645AIU9_9ZZZZ</name>
<dbReference type="AlphaFoldDB" id="A0A645AIU9"/>